<dbReference type="GO" id="GO:0016758">
    <property type="term" value="F:hexosyltransferase activity"/>
    <property type="evidence" value="ECO:0007669"/>
    <property type="project" value="UniProtKB-ARBA"/>
</dbReference>
<dbReference type="Pfam" id="PF00535">
    <property type="entry name" value="Glycos_transf_2"/>
    <property type="match status" value="1"/>
</dbReference>
<feature type="domain" description="Glycosyltransferase 2-like" evidence="1">
    <location>
        <begin position="19"/>
        <end position="131"/>
    </location>
</feature>
<evidence type="ECO:0000259" key="1">
    <source>
        <dbReference type="Pfam" id="PF00535"/>
    </source>
</evidence>
<proteinExistence type="predicted"/>
<dbReference type="SUPFAM" id="SSF53448">
    <property type="entry name" value="Nucleotide-diphospho-sugar transferases"/>
    <property type="match status" value="1"/>
</dbReference>
<dbReference type="CDD" id="cd00761">
    <property type="entry name" value="Glyco_tranf_GTA_type"/>
    <property type="match status" value="1"/>
</dbReference>
<organism evidence="2">
    <name type="scientific">marine sediment metagenome</name>
    <dbReference type="NCBI Taxonomy" id="412755"/>
    <lineage>
        <taxon>unclassified sequences</taxon>
        <taxon>metagenomes</taxon>
        <taxon>ecological metagenomes</taxon>
    </lineage>
</organism>
<dbReference type="Gene3D" id="3.90.550.10">
    <property type="entry name" value="Spore Coat Polysaccharide Biosynthesis Protein SpsA, Chain A"/>
    <property type="match status" value="1"/>
</dbReference>
<dbReference type="PANTHER" id="PTHR22916">
    <property type="entry name" value="GLYCOSYLTRANSFERASE"/>
    <property type="match status" value="1"/>
</dbReference>
<dbReference type="InterPro" id="IPR001173">
    <property type="entry name" value="Glyco_trans_2-like"/>
</dbReference>
<sequence length="327" mass="37110">MFLRDAPGRTAIHNEDFCSVALVSHNRPHRLRPLIDSIHEHADMPFELVVSEDGGMQWQNCDFAQELRAKTSHLSINFGRNKGLHVNANNAVSMTRGKNVFLLYDDVLITEPFMRKACDILDQAPYVGVMYLGQGMQSLTDPEHTTGPGIIHCRTSTGNDFSIHCALGGSWASAFRKSYWLEVGGYTEDSGFGDIPFINKGWERGYFSVIPGGTAVAVDTDKDHEAKTHDSSLLPEKGVTNGCCNYPRIFNLNEGVNLDRISKQRDVACFRRQEELRYAAPFSEWTWGDWHDEYMCKAWNGSEMNWEVLERFHSRFLEQVKRDVVGH</sequence>
<name>A0A0F9Q4X8_9ZZZZ</name>
<dbReference type="InterPro" id="IPR029044">
    <property type="entry name" value="Nucleotide-diphossugar_trans"/>
</dbReference>
<dbReference type="EMBL" id="LAZR01001787">
    <property type="protein sequence ID" value="KKN39030.1"/>
    <property type="molecule type" value="Genomic_DNA"/>
</dbReference>
<evidence type="ECO:0000313" key="2">
    <source>
        <dbReference type="EMBL" id="KKN39030.1"/>
    </source>
</evidence>
<protein>
    <recommendedName>
        <fullName evidence="1">Glycosyltransferase 2-like domain-containing protein</fullName>
    </recommendedName>
</protein>
<comment type="caution">
    <text evidence="2">The sequence shown here is derived from an EMBL/GenBank/DDBJ whole genome shotgun (WGS) entry which is preliminary data.</text>
</comment>
<dbReference type="AlphaFoldDB" id="A0A0F9Q4X8"/>
<reference evidence="2" key="1">
    <citation type="journal article" date="2015" name="Nature">
        <title>Complex archaea that bridge the gap between prokaryotes and eukaryotes.</title>
        <authorList>
            <person name="Spang A."/>
            <person name="Saw J.H."/>
            <person name="Jorgensen S.L."/>
            <person name="Zaremba-Niedzwiedzka K."/>
            <person name="Martijn J."/>
            <person name="Lind A.E."/>
            <person name="van Eijk R."/>
            <person name="Schleper C."/>
            <person name="Guy L."/>
            <person name="Ettema T.J."/>
        </authorList>
    </citation>
    <scope>NUCLEOTIDE SEQUENCE</scope>
</reference>
<gene>
    <name evidence="2" type="ORF">LCGC14_0747540</name>
</gene>
<dbReference type="PANTHER" id="PTHR22916:SF3">
    <property type="entry name" value="UDP-GLCNAC:BETAGAL BETA-1,3-N-ACETYLGLUCOSAMINYLTRANSFERASE-LIKE PROTEIN 1"/>
    <property type="match status" value="1"/>
</dbReference>
<accession>A0A0F9Q4X8</accession>